<dbReference type="InterPro" id="IPR018201">
    <property type="entry name" value="Ketoacyl_synth_AS"/>
</dbReference>
<dbReference type="GO" id="GO:0047462">
    <property type="term" value="F:phenylalanine racemase (ATP-hydrolyzing) activity"/>
    <property type="evidence" value="ECO:0007669"/>
    <property type="project" value="UniProtKB-EC"/>
</dbReference>
<dbReference type="InterPro" id="IPR001227">
    <property type="entry name" value="Ac_transferase_dom_sf"/>
</dbReference>
<gene>
    <name evidence="10" type="ORF">GAB14E_4605</name>
</gene>
<dbReference type="GO" id="GO:0006633">
    <property type="term" value="P:fatty acid biosynthetic process"/>
    <property type="evidence" value="ECO:0007669"/>
    <property type="project" value="UniProtKB-UniPathway"/>
</dbReference>
<feature type="domain" description="Ketosynthase family 3 (KS3)" evidence="9">
    <location>
        <begin position="304"/>
        <end position="728"/>
    </location>
</feature>
<keyword evidence="10" id="KW-0413">Isomerase</keyword>
<dbReference type="InterPro" id="IPR013968">
    <property type="entry name" value="PKS_KR"/>
</dbReference>
<dbReference type="Gene3D" id="3.40.50.720">
    <property type="entry name" value="NAD(P)-binding Rossmann-like Domain"/>
    <property type="match status" value="1"/>
</dbReference>
<keyword evidence="4" id="KW-0596">Phosphopantetheine</keyword>
<dbReference type="InterPro" id="IPR049490">
    <property type="entry name" value="C883_1060-like_KR_N"/>
</dbReference>
<dbReference type="PROSITE" id="PS52004">
    <property type="entry name" value="KS3_2"/>
    <property type="match status" value="1"/>
</dbReference>
<dbReference type="SUPFAM" id="SSF55048">
    <property type="entry name" value="Probable ACP-binding domain of malonyl-CoA ACP transacylase"/>
    <property type="match status" value="1"/>
</dbReference>
<evidence type="ECO:0000256" key="2">
    <source>
        <dbReference type="ARBA" id="ARBA00005194"/>
    </source>
</evidence>
<dbReference type="GO" id="GO:0004312">
    <property type="term" value="F:fatty acid synthase activity"/>
    <property type="evidence" value="ECO:0007669"/>
    <property type="project" value="TreeGrafter"/>
</dbReference>
<dbReference type="GO" id="GO:0031177">
    <property type="term" value="F:phosphopantetheine binding"/>
    <property type="evidence" value="ECO:0007669"/>
    <property type="project" value="InterPro"/>
</dbReference>
<dbReference type="InterPro" id="IPR016035">
    <property type="entry name" value="Acyl_Trfase/lysoPLipase"/>
</dbReference>
<comment type="caution">
    <text evidence="10">The sequence shown here is derived from an EMBL/GenBank/DDBJ whole genome shotgun (WGS) entry which is preliminary data.</text>
</comment>
<evidence type="ECO:0000259" key="8">
    <source>
        <dbReference type="PROSITE" id="PS50075"/>
    </source>
</evidence>
<protein>
    <submittedName>
        <fullName evidence="10">Phenylalanine racemase (ATP-hydrolyzing), 6-deoxyerythronolide-B synthase</fullName>
        <ecNumber evidence="10">2.3.1.94</ecNumber>
        <ecNumber evidence="10">5.1.1.11</ecNumber>
    </submittedName>
</protein>
<feature type="domain" description="Carrier" evidence="8">
    <location>
        <begin position="1728"/>
        <end position="1806"/>
    </location>
</feature>
<dbReference type="InterPro" id="IPR036291">
    <property type="entry name" value="NAD(P)-bd_dom_sf"/>
</dbReference>
<dbReference type="InterPro" id="IPR025110">
    <property type="entry name" value="AMP-bd_C"/>
</dbReference>
<dbReference type="GO" id="GO:0047879">
    <property type="term" value="F:erythronolide synthase activity"/>
    <property type="evidence" value="ECO:0007669"/>
    <property type="project" value="UniProtKB-EC"/>
</dbReference>
<dbReference type="SMART" id="SM00823">
    <property type="entry name" value="PKS_PP"/>
    <property type="match status" value="2"/>
</dbReference>
<dbReference type="InterPro" id="IPR014031">
    <property type="entry name" value="Ketoacyl_synth_C"/>
</dbReference>
<comment type="cofactor">
    <cofactor evidence="1">
        <name>pantetheine 4'-phosphate</name>
        <dbReference type="ChEBI" id="CHEBI:47942"/>
    </cofactor>
</comment>
<dbReference type="SUPFAM" id="SSF53901">
    <property type="entry name" value="Thiolase-like"/>
    <property type="match status" value="1"/>
</dbReference>
<dbReference type="Pfam" id="PF00550">
    <property type="entry name" value="PP-binding"/>
    <property type="match status" value="2"/>
</dbReference>
<dbReference type="PANTHER" id="PTHR43775:SF51">
    <property type="entry name" value="INACTIVE PHENOLPHTHIOCEROL SYNTHESIS POLYKETIDE SYNTHASE TYPE I PKS1-RELATED"/>
    <property type="match status" value="1"/>
</dbReference>
<evidence type="ECO:0000313" key="10">
    <source>
        <dbReference type="EMBL" id="KGJ87338.1"/>
    </source>
</evidence>
<dbReference type="Pfam" id="PF00109">
    <property type="entry name" value="ketoacyl-synt"/>
    <property type="match status" value="1"/>
</dbReference>
<sequence length="1830" mass="202724">ELQDLEYDVHAVPIGQPINNIKFYVLYNGQPIPLGAIGELYIGGDGVTHGYLNNDELTNDKFVKNSQQTNQDDIIYRTGDLVRYRHDGHLEFIGRVDDQLKVRGYRIEVGEIEAQLVSHDKIKEAVVLAKGEGIKKHLVAYYTINQHAPKVSELKGWLKVSLAEYMIPTKFIEVDKFILTNNGKVDKKSLSEIAYVELGHNDKFSKNNNIEGQLSVIWCEILQLDKISINDNFFESGGNSLLSIEVQKAVSDRTGYQIELTDIFEYPTIKSLSGYLTKENELDERAVNTKSANTDSTNTGRQQDNDIAVIGMSGRFPDAANIDEFWQNISSGLESIQTFEDQQLLDCGASVSALNDPNYVKLGSLVEGMADFDAKYFSFTPREAELLDPQHRFMFECASDALEHAGYGDQSKFRDVGVFVGTSDSKYMMENLINNPEVLRNAGKMTYYGNSPGFLSTQLSYKLNLTGPSLNILTACSTALVGIHQACNSLNFNDCEMALAGGSSISLLKAKGYYFEEGGIDSLDGHCRPFDKDAQGTRAGSGAGVLLLKRLDKALADKDTIHAIIKGTAINNDAAEKVGYAAPSVGGQTDVIRKAMKKANVDASTIQYVETHGTGTSIGDPIEFRALQRAYGEQESGYCALGAVKANIGHLDTAAGAAGIIKVIQAIKNEQIPPSINFTQSNSQINFDKSPFYINTELKPWHSDNNVRRAGVSSFGVGGTNAHIIIEQAPVVEPSTSLRDTWLFPLSAMSKSALKVACDNLRNFLQQELQEGSNISLHDISYTLQLGRTKHAYSTAFACKSVEQAIKLLQNKPKIVRDKGERPSVVFMFPGQGSQYVNMAQQLYLTEPLFKTQFDLCAEKLLSISGEQLTNIIYPDAHMIQGVENDNDLLNQTHITQPALFTIEYCLARVMQSWGIEPDAMIGHSIGEYVAACLAGVFNLSDALKLVSARGRLMQKVAPGSMLSVSMTVEQLEPLLTQTGTCLAGINSVSNCVASGSDESLNRLKVLLDEQEIDYRTLHTSHAFHSKMMDVILPDFKNVIEQITLQPPTLLYVSNVTGNYITPEQVQDPQYWVEHLRGTVRFADGIETILADREFLHESKILIEVGPGISLSALAKKNPRSAEYTVVSTMRHPKEPVCDMVNLQNALGKLWGHGITVDWQAFHHEHPGRRVPLPTYPYEKVRYWVNSVKNPQRMATNKEEKLPMDQWWNLPTWKQKPLIKIDRLLKNLTSSSWLLIMDDSGVAEEVAKSLINAGQRVLRAYSGKSFSRISDDEYSLDLTNEADYLALLRAACSAAKITRVIHFASIEPVGQNDKYDIEDFWSDQESGALSALYTIKAIINAELVDDCKIDFITNDVAKISGEEIASPGKATITSLCKVAPQEYSELECHHIDVKLHHNHGKEYIVSLSQNIIGELLVPERCSSIALRGFQRWEKQYETGVIEPDMPAAKTLKDDGVYLITGGLGNIGLLLAGYISKTVKNAKLILVGRSHFPAGEDWDDIMKSQAEESICHKIDQIQIMQARGADVSVLTADVADLVQMQTLFETVEERFGAINGVIHCAGQLHGSMKALIETGKQDFEKQYSSKVNGVMVLNELLSTRQPDFCILMSSLASVLGGLGFSAYAAANIFMDAFVQRKHDLGDDSWISVNWDGWNFLSADNVDLSRNSFGMTPEEGELAFEQVLAGAYFPQLINSTGSLDYRLSQWIDKTETVHQSVLYERPELDTDYVKPTNEVEEKLVVIWQNILGIDLIGIEDHFFDLGGDSLVATRVISAIRKVFSVNESIFSIRDFFESPVIEHIAEKISVSTVDTLVEDKKTQFIEAGKVVDEGVF</sequence>
<dbReference type="SMART" id="SM00825">
    <property type="entry name" value="PKS_KS"/>
    <property type="match status" value="1"/>
</dbReference>
<comment type="similarity">
    <text evidence="3">Belongs to the short-chain dehydrogenases/reductases (SDR) family.</text>
</comment>
<keyword evidence="6 10" id="KW-0808">Transferase</keyword>
<dbReference type="CDD" id="cd08953">
    <property type="entry name" value="KR_2_SDR_x"/>
    <property type="match status" value="1"/>
</dbReference>
<comment type="pathway">
    <text evidence="2">Lipid metabolism; fatty acid biosynthesis.</text>
</comment>
<dbReference type="InterPro" id="IPR014043">
    <property type="entry name" value="Acyl_transferase_dom"/>
</dbReference>
<organism evidence="10 11">
    <name type="scientific">Colwellia psychrerythraea</name>
    <name type="common">Vibrio psychroerythus</name>
    <dbReference type="NCBI Taxonomy" id="28229"/>
    <lineage>
        <taxon>Bacteria</taxon>
        <taxon>Pseudomonadati</taxon>
        <taxon>Pseudomonadota</taxon>
        <taxon>Gammaproteobacteria</taxon>
        <taxon>Alteromonadales</taxon>
        <taxon>Colwelliaceae</taxon>
        <taxon>Colwellia</taxon>
    </lineage>
</organism>
<dbReference type="Gene3D" id="3.40.50.12780">
    <property type="entry name" value="N-terminal domain of ligase-like"/>
    <property type="match status" value="1"/>
</dbReference>
<dbReference type="SUPFAM" id="SSF51735">
    <property type="entry name" value="NAD(P)-binding Rossmann-fold domains"/>
    <property type="match status" value="2"/>
</dbReference>
<reference evidence="10 11" key="1">
    <citation type="submission" date="2014-08" db="EMBL/GenBank/DDBJ databases">
        <title>Genomic and Phenotypic Diversity of Colwellia psychrerythraea strains from Disparate Marine Basins.</title>
        <authorList>
            <person name="Techtmann S.M."/>
            <person name="Stelling S.C."/>
            <person name="Utturkar S.M."/>
            <person name="Alshibli N."/>
            <person name="Harris A."/>
            <person name="Brown S.D."/>
            <person name="Hazen T.C."/>
        </authorList>
    </citation>
    <scope>NUCLEOTIDE SEQUENCE [LARGE SCALE GENOMIC DNA]</scope>
    <source>
        <strain evidence="10 11">GAB14E</strain>
    </source>
</reference>
<dbReference type="InterPro" id="IPR045851">
    <property type="entry name" value="AMP-bd_C_sf"/>
</dbReference>
<dbReference type="PATRIC" id="fig|28229.3.peg.4586"/>
<dbReference type="Pfam" id="PF02801">
    <property type="entry name" value="Ketoacyl-synt_C"/>
    <property type="match status" value="1"/>
</dbReference>
<dbReference type="OrthoDB" id="9757559at2"/>
<dbReference type="PROSITE" id="PS50075">
    <property type="entry name" value="CARRIER"/>
    <property type="match status" value="2"/>
</dbReference>
<dbReference type="EC" id="5.1.1.11" evidence="10"/>
<evidence type="ECO:0000256" key="1">
    <source>
        <dbReference type="ARBA" id="ARBA00001957"/>
    </source>
</evidence>
<dbReference type="FunFam" id="1.10.1200.10:FF:000005">
    <property type="entry name" value="Nonribosomal peptide synthetase 1"/>
    <property type="match status" value="1"/>
</dbReference>
<dbReference type="SMART" id="SM00822">
    <property type="entry name" value="PKS_KR"/>
    <property type="match status" value="1"/>
</dbReference>
<dbReference type="Gene3D" id="3.30.300.30">
    <property type="match status" value="1"/>
</dbReference>
<dbReference type="Gene3D" id="3.40.366.10">
    <property type="entry name" value="Malonyl-Coenzyme A Acyl Carrier Protein, domain 2"/>
    <property type="match status" value="1"/>
</dbReference>
<dbReference type="CDD" id="cd00833">
    <property type="entry name" value="PKS"/>
    <property type="match status" value="1"/>
</dbReference>
<dbReference type="Pfam" id="PF00698">
    <property type="entry name" value="Acyl_transf_1"/>
    <property type="match status" value="1"/>
</dbReference>
<dbReference type="Pfam" id="PF13193">
    <property type="entry name" value="AMP-binding_C"/>
    <property type="match status" value="1"/>
</dbReference>
<feature type="transmembrane region" description="Helical" evidence="7">
    <location>
        <begin position="1603"/>
        <end position="1625"/>
    </location>
</feature>
<dbReference type="Gene3D" id="3.30.70.3290">
    <property type="match status" value="1"/>
</dbReference>
<dbReference type="EC" id="2.3.1.94" evidence="10"/>
<proteinExistence type="inferred from homology"/>
<keyword evidence="10" id="KW-0012">Acyltransferase</keyword>
<dbReference type="SUPFAM" id="SSF52151">
    <property type="entry name" value="FabD/lysophospholipase-like"/>
    <property type="match status" value="1"/>
</dbReference>
<dbReference type="PANTHER" id="PTHR43775">
    <property type="entry name" value="FATTY ACID SYNTHASE"/>
    <property type="match status" value="1"/>
</dbReference>
<dbReference type="Gene3D" id="3.40.47.10">
    <property type="match status" value="1"/>
</dbReference>
<feature type="non-terminal residue" evidence="10">
    <location>
        <position position="1"/>
    </location>
</feature>
<dbReference type="PROSITE" id="PS00606">
    <property type="entry name" value="KS3_1"/>
    <property type="match status" value="1"/>
</dbReference>
<accession>A0A099KCM3</accession>
<dbReference type="SMART" id="SM00827">
    <property type="entry name" value="PKS_AT"/>
    <property type="match status" value="1"/>
</dbReference>
<dbReference type="InterPro" id="IPR020806">
    <property type="entry name" value="PKS_PP-bd"/>
</dbReference>
<dbReference type="UniPathway" id="UPA00094"/>
<dbReference type="Pfam" id="PF08659">
    <property type="entry name" value="KR"/>
    <property type="match status" value="1"/>
</dbReference>
<keyword evidence="7" id="KW-0472">Membrane</keyword>
<evidence type="ECO:0000256" key="4">
    <source>
        <dbReference type="ARBA" id="ARBA00022450"/>
    </source>
</evidence>
<dbReference type="InterPro" id="IPR006162">
    <property type="entry name" value="Ppantetheine_attach_site"/>
</dbReference>
<dbReference type="InterPro" id="IPR036736">
    <property type="entry name" value="ACP-like_sf"/>
</dbReference>
<dbReference type="Proteomes" id="UP000029868">
    <property type="component" value="Unassembled WGS sequence"/>
</dbReference>
<evidence type="ECO:0000256" key="5">
    <source>
        <dbReference type="ARBA" id="ARBA00022553"/>
    </source>
</evidence>
<evidence type="ECO:0000256" key="6">
    <source>
        <dbReference type="ARBA" id="ARBA00022679"/>
    </source>
</evidence>
<dbReference type="Pfam" id="PF22621">
    <property type="entry name" value="CurL-like_PKS_C"/>
    <property type="match status" value="1"/>
</dbReference>
<keyword evidence="7" id="KW-1133">Transmembrane helix</keyword>
<dbReference type="GO" id="GO:0004315">
    <property type="term" value="F:3-oxoacyl-[acyl-carrier-protein] synthase activity"/>
    <property type="evidence" value="ECO:0007669"/>
    <property type="project" value="InterPro"/>
</dbReference>
<dbReference type="SUPFAM" id="SSF47336">
    <property type="entry name" value="ACP-like"/>
    <property type="match status" value="2"/>
</dbReference>
<dbReference type="Gene3D" id="1.10.1200.10">
    <property type="entry name" value="ACP-like"/>
    <property type="match status" value="2"/>
</dbReference>
<dbReference type="PROSITE" id="PS00012">
    <property type="entry name" value="PHOSPHOPANTETHEINE"/>
    <property type="match status" value="1"/>
</dbReference>
<dbReference type="InterPro" id="IPR050091">
    <property type="entry name" value="PKS_NRPS_Biosynth_Enz"/>
</dbReference>
<name>A0A099KCM3_COLPS</name>
<feature type="domain" description="Carrier" evidence="8">
    <location>
        <begin position="205"/>
        <end position="280"/>
    </location>
</feature>
<dbReference type="InterPro" id="IPR020841">
    <property type="entry name" value="PKS_Beta-ketoAc_synthase_dom"/>
</dbReference>
<dbReference type="Gene3D" id="3.30.70.250">
    <property type="entry name" value="Malonyl-CoA ACP transacylase, ACP-binding"/>
    <property type="match status" value="1"/>
</dbReference>
<dbReference type="InterPro" id="IPR009081">
    <property type="entry name" value="PP-bd_ACP"/>
</dbReference>
<keyword evidence="7" id="KW-0812">Transmembrane</keyword>
<keyword evidence="5" id="KW-0597">Phosphoprotein</keyword>
<feature type="transmembrane region" description="Helical" evidence="7">
    <location>
        <begin position="1455"/>
        <end position="1474"/>
    </location>
</feature>
<dbReference type="InterPro" id="IPR014030">
    <property type="entry name" value="Ketoacyl_synth_N"/>
</dbReference>
<dbReference type="EMBL" id="JQEC01000073">
    <property type="protein sequence ID" value="KGJ87338.1"/>
    <property type="molecule type" value="Genomic_DNA"/>
</dbReference>
<dbReference type="InterPro" id="IPR016039">
    <property type="entry name" value="Thiolase-like"/>
</dbReference>
<dbReference type="InterPro" id="IPR057326">
    <property type="entry name" value="KR_dom"/>
</dbReference>
<evidence type="ECO:0000256" key="3">
    <source>
        <dbReference type="ARBA" id="ARBA00006484"/>
    </source>
</evidence>
<evidence type="ECO:0000256" key="7">
    <source>
        <dbReference type="SAM" id="Phobius"/>
    </source>
</evidence>
<dbReference type="InterPro" id="IPR016036">
    <property type="entry name" value="Malonyl_transacylase_ACP-bd"/>
</dbReference>
<dbReference type="InterPro" id="IPR042099">
    <property type="entry name" value="ANL_N_sf"/>
</dbReference>
<dbReference type="Pfam" id="PF21394">
    <property type="entry name" value="Beta-ketacyl_N"/>
    <property type="match status" value="1"/>
</dbReference>
<evidence type="ECO:0000259" key="9">
    <source>
        <dbReference type="PROSITE" id="PS52004"/>
    </source>
</evidence>
<dbReference type="SUPFAM" id="SSF56801">
    <property type="entry name" value="Acetyl-CoA synthetase-like"/>
    <property type="match status" value="1"/>
</dbReference>
<evidence type="ECO:0000313" key="11">
    <source>
        <dbReference type="Proteomes" id="UP000029868"/>
    </source>
</evidence>